<dbReference type="Pfam" id="PF01814">
    <property type="entry name" value="Hemerythrin"/>
    <property type="match status" value="1"/>
</dbReference>
<keyword evidence="2" id="KW-0479">Metal-binding</keyword>
<evidence type="ECO:0000256" key="1">
    <source>
        <dbReference type="ARBA" id="ARBA00010587"/>
    </source>
</evidence>
<protein>
    <submittedName>
        <fullName evidence="5">Hemerythrin domain-containing protein</fullName>
    </submittedName>
</protein>
<comment type="similarity">
    <text evidence="1">Belongs to the hemerythrin family.</text>
</comment>
<dbReference type="AlphaFoldDB" id="A0A368MZ70"/>
<gene>
    <name evidence="5" type="ORF">DQ356_07305</name>
</gene>
<keyword evidence="3" id="KW-0408">Iron</keyword>
<reference evidence="5 6" key="1">
    <citation type="submission" date="2018-07" db="EMBL/GenBank/DDBJ databases">
        <title>Chryseobacterium lacus sp. nov., isolated from lake water.</title>
        <authorList>
            <person name="Li C.-M."/>
        </authorList>
    </citation>
    <scope>NUCLEOTIDE SEQUENCE [LARGE SCALE GENOMIC DNA]</scope>
    <source>
        <strain evidence="5 6">YLOS41</strain>
    </source>
</reference>
<feature type="domain" description="Hemerythrin-like" evidence="4">
    <location>
        <begin position="16"/>
        <end position="124"/>
    </location>
</feature>
<evidence type="ECO:0000313" key="5">
    <source>
        <dbReference type="EMBL" id="RCU42625.1"/>
    </source>
</evidence>
<dbReference type="EMBL" id="QPIE01000005">
    <property type="protein sequence ID" value="RCU42625.1"/>
    <property type="molecule type" value="Genomic_DNA"/>
</dbReference>
<dbReference type="GO" id="GO:0046872">
    <property type="term" value="F:metal ion binding"/>
    <property type="evidence" value="ECO:0007669"/>
    <property type="project" value="UniProtKB-KW"/>
</dbReference>
<dbReference type="OrthoDB" id="9793254at2"/>
<keyword evidence="6" id="KW-1185">Reference proteome</keyword>
<dbReference type="InterPro" id="IPR035938">
    <property type="entry name" value="Hemerythrin-like_sf"/>
</dbReference>
<evidence type="ECO:0000256" key="3">
    <source>
        <dbReference type="ARBA" id="ARBA00023004"/>
    </source>
</evidence>
<evidence type="ECO:0000313" key="6">
    <source>
        <dbReference type="Proteomes" id="UP000252172"/>
    </source>
</evidence>
<sequence length="162" mass="19518">MNKPIKRNENLMPVSREHHATLLFCWKLKQGVKKEVSAARMKNYIHWFWKNHMLPHFKTEEELLFVETSDPMVARALTEHQRILSKINEISLRNEEKVNEAILQLSDLVNQHTRYEERELFPYLEEHLSEEYLAEIGRQLHGEEHNAEENYHDEFWAKENTP</sequence>
<dbReference type="InterPro" id="IPR012312">
    <property type="entry name" value="Hemerythrin-like"/>
</dbReference>
<accession>A0A368MZ70</accession>
<organism evidence="5 6">
    <name type="scientific">Chryseobacterium lacus</name>
    <dbReference type="NCBI Taxonomy" id="2058346"/>
    <lineage>
        <taxon>Bacteria</taxon>
        <taxon>Pseudomonadati</taxon>
        <taxon>Bacteroidota</taxon>
        <taxon>Flavobacteriia</taxon>
        <taxon>Flavobacteriales</taxon>
        <taxon>Weeksellaceae</taxon>
        <taxon>Chryseobacterium group</taxon>
        <taxon>Chryseobacterium</taxon>
    </lineage>
</organism>
<dbReference type="Proteomes" id="UP000252172">
    <property type="component" value="Unassembled WGS sequence"/>
</dbReference>
<comment type="caution">
    <text evidence="5">The sequence shown here is derived from an EMBL/GenBank/DDBJ whole genome shotgun (WGS) entry which is preliminary data.</text>
</comment>
<name>A0A368MZ70_9FLAO</name>
<dbReference type="RefSeq" id="WP_114303837.1">
    <property type="nucleotide sequence ID" value="NZ_QPIE01000005.1"/>
</dbReference>
<evidence type="ECO:0000259" key="4">
    <source>
        <dbReference type="Pfam" id="PF01814"/>
    </source>
</evidence>
<dbReference type="Gene3D" id="1.20.120.520">
    <property type="entry name" value="nmb1532 protein domain like"/>
    <property type="match status" value="1"/>
</dbReference>
<proteinExistence type="inferred from homology"/>
<dbReference type="SUPFAM" id="SSF47188">
    <property type="entry name" value="Hemerythrin-like"/>
    <property type="match status" value="1"/>
</dbReference>
<evidence type="ECO:0000256" key="2">
    <source>
        <dbReference type="ARBA" id="ARBA00022723"/>
    </source>
</evidence>